<dbReference type="Pfam" id="PF07714">
    <property type="entry name" value="PK_Tyr_Ser-Thr"/>
    <property type="match status" value="2"/>
</dbReference>
<dbReference type="GO" id="GO:0004674">
    <property type="term" value="F:protein serine/threonine kinase activity"/>
    <property type="evidence" value="ECO:0007669"/>
    <property type="project" value="TreeGrafter"/>
</dbReference>
<dbReference type="InterPro" id="IPR051681">
    <property type="entry name" value="Ser/Thr_Kinases-Pseudokinases"/>
</dbReference>
<dbReference type="SUPFAM" id="SSF56112">
    <property type="entry name" value="Protein kinase-like (PK-like)"/>
    <property type="match status" value="2"/>
</dbReference>
<dbReference type="GO" id="GO:0005524">
    <property type="term" value="F:ATP binding"/>
    <property type="evidence" value="ECO:0007669"/>
    <property type="project" value="InterPro"/>
</dbReference>
<proteinExistence type="predicted"/>
<dbReference type="PANTHER" id="PTHR44329">
    <property type="entry name" value="SERINE/THREONINE-PROTEIN KINASE TNNI3K-RELATED"/>
    <property type="match status" value="1"/>
</dbReference>
<evidence type="ECO:0000313" key="3">
    <source>
        <dbReference type="Proteomes" id="UP000663888"/>
    </source>
</evidence>
<feature type="domain" description="Protein kinase" evidence="1">
    <location>
        <begin position="1"/>
        <end position="123"/>
    </location>
</feature>
<evidence type="ECO:0000313" key="2">
    <source>
        <dbReference type="EMBL" id="CAE6477263.1"/>
    </source>
</evidence>
<dbReference type="PROSITE" id="PS50011">
    <property type="entry name" value="PROTEIN_KINASE_DOM"/>
    <property type="match status" value="2"/>
</dbReference>
<dbReference type="InterPro" id="IPR001245">
    <property type="entry name" value="Ser-Thr/Tyr_kinase_cat_dom"/>
</dbReference>
<name>A0A8H3H2I6_9AGAM</name>
<dbReference type="EMBL" id="CAJMWX010001248">
    <property type="protein sequence ID" value="CAE6477263.1"/>
    <property type="molecule type" value="Genomic_DNA"/>
</dbReference>
<dbReference type="AlphaFoldDB" id="A0A8H3H2I6"/>
<dbReference type="Proteomes" id="UP000663888">
    <property type="component" value="Unassembled WGS sequence"/>
</dbReference>
<dbReference type="PANTHER" id="PTHR44329:SF214">
    <property type="entry name" value="PROTEIN KINASE DOMAIN-CONTAINING PROTEIN"/>
    <property type="match status" value="1"/>
</dbReference>
<organism evidence="2 3">
    <name type="scientific">Rhizoctonia solani</name>
    <dbReference type="NCBI Taxonomy" id="456999"/>
    <lineage>
        <taxon>Eukaryota</taxon>
        <taxon>Fungi</taxon>
        <taxon>Dikarya</taxon>
        <taxon>Basidiomycota</taxon>
        <taxon>Agaricomycotina</taxon>
        <taxon>Agaricomycetes</taxon>
        <taxon>Cantharellales</taxon>
        <taxon>Ceratobasidiaceae</taxon>
        <taxon>Rhizoctonia</taxon>
    </lineage>
</organism>
<comment type="caution">
    <text evidence="2">The sequence shown here is derived from an EMBL/GenBank/DDBJ whole genome shotgun (WGS) entry which is preliminary data.</text>
</comment>
<accession>A0A8H3H2I6</accession>
<dbReference type="InterPro" id="IPR000719">
    <property type="entry name" value="Prot_kinase_dom"/>
</dbReference>
<feature type="non-terminal residue" evidence="2">
    <location>
        <position position="1"/>
    </location>
</feature>
<evidence type="ECO:0000259" key="1">
    <source>
        <dbReference type="PROSITE" id="PS50011"/>
    </source>
</evidence>
<sequence>SSFVNRTIGATPATSGPSFTLRWLAPEILQDTTGHTEASDVYALGMTIYETVTGKVPYHGKSDTAVIQAALVNKEHPERPEVMLNDKTSADDPWSLLTMCWSFEPLGRLSVSNVLKAVGTGCLIGNNPPSPCVLKRQLGRIRTISILSRQMDAREVISRLVARGCDDLSDSCNHLSFSEHPTLHGGLSDIYQGQLLDGRKVAVKVLRVSLEGISQGSKHLKRAARELHTWNKCGHPNIMPLLGLAAFRDRIGMVSLWMKNGSLPRYLKAMPDVNRYHMSVQICQGLSYLHQNQIICCVHLPGSRILIGYTRFTAT</sequence>
<feature type="domain" description="Protein kinase" evidence="1">
    <location>
        <begin position="176"/>
        <end position="315"/>
    </location>
</feature>
<dbReference type="InterPro" id="IPR011009">
    <property type="entry name" value="Kinase-like_dom_sf"/>
</dbReference>
<dbReference type="Gene3D" id="1.10.510.10">
    <property type="entry name" value="Transferase(Phosphotransferase) domain 1"/>
    <property type="match status" value="2"/>
</dbReference>
<protein>
    <recommendedName>
        <fullName evidence="1">Protein kinase domain-containing protein</fullName>
    </recommendedName>
</protein>
<gene>
    <name evidence="2" type="ORF">RDB_LOCUS118054</name>
</gene>
<reference evidence="2" key="1">
    <citation type="submission" date="2021-01" db="EMBL/GenBank/DDBJ databases">
        <authorList>
            <person name="Kaushik A."/>
        </authorList>
    </citation>
    <scope>NUCLEOTIDE SEQUENCE</scope>
    <source>
        <strain evidence="2">AG4-R118</strain>
    </source>
</reference>